<sequence length="640" mass="71934">MSLHFDNLHTFNTPLSQRVYSKKKKFKRSQSCGHLTPKHMTTPLRTNQTRQSIMNTPRSIMKTPLSRRKTPLSTRKTPRSFYKTPKSSMKTPKSYKKTGTPRGDRFLPSRGADLELTGSQLINGIQKEKETSQGWGNVSTTNLQINKNQPLKNFNRSFSEHDLCGFTKPIEETVITLNSKKQKKSVNNYSRALSQNLLNSGGRGKLKKEESENIDPLINTRLLDFENGINENNYSSGSGGKRSNSSYGVGSGKKSKRSVQKLRDSAKLTNSQKKPKQSDRYIAKAPEQILDAPDVVKDYYLNLLDWSKDNLLAVALSNSVYLWNAETSDIALLFENEQEHNIVTSLSWIQEGSVLAVGLNDSVVQLWDTNKSAKLRSMKSHSARVSSLSWNQHILSSGSKDSTIINNDVRIHDHKISTLKCHQQEVCGLKWSPDGKMLASGSDDNLCLIWDCKTTTKKRKNTSSSSSSIRPLHVLKGHVSAVKALDWCSWKSNLLATGGGSADKTIRFWNTQSGKCLKALDTGSQVCSVLWSKTTKELISSHGFSEYQLSVWNYPSLRKITDLKGHTARVLYTTMSPNCDIICSCGADETLRFWNTFPQKKSKSLMTNTTLKSNRKQKKKTKRSSNRPKKQQMDLGSSFR</sequence>
<keyword evidence="6" id="KW-0131">Cell cycle</keyword>
<reference evidence="10" key="1">
    <citation type="submission" date="2022-08" db="EMBL/GenBank/DDBJ databases">
        <title>Novel sulfate-reducing endosymbionts in the free-living metamonad Anaeramoeba.</title>
        <authorList>
            <person name="Jerlstrom-Hultqvist J."/>
            <person name="Cepicka I."/>
            <person name="Gallot-Lavallee L."/>
            <person name="Salas-Leiva D."/>
            <person name="Curtis B.A."/>
            <person name="Zahonova K."/>
            <person name="Pipaliya S."/>
            <person name="Dacks J."/>
            <person name="Roger A.J."/>
        </authorList>
    </citation>
    <scope>NUCLEOTIDE SEQUENCE</scope>
    <source>
        <strain evidence="10">Schooner1</strain>
    </source>
</reference>
<feature type="region of interest" description="Disordered" evidence="8">
    <location>
        <begin position="608"/>
        <end position="640"/>
    </location>
</feature>
<evidence type="ECO:0000259" key="9">
    <source>
        <dbReference type="Pfam" id="PF24807"/>
    </source>
</evidence>
<proteinExistence type="inferred from homology"/>
<dbReference type="InterPro" id="IPR033010">
    <property type="entry name" value="Cdc20/Fizzy"/>
</dbReference>
<evidence type="ECO:0000256" key="3">
    <source>
        <dbReference type="ARBA" id="ARBA00022618"/>
    </source>
</evidence>
<evidence type="ECO:0000256" key="4">
    <source>
        <dbReference type="ARBA" id="ARBA00022737"/>
    </source>
</evidence>
<dbReference type="SUPFAM" id="SSF50978">
    <property type="entry name" value="WD40 repeat-like"/>
    <property type="match status" value="1"/>
</dbReference>
<evidence type="ECO:0000256" key="7">
    <source>
        <dbReference type="PROSITE-ProRule" id="PRU00221"/>
    </source>
</evidence>
<dbReference type="CDD" id="cd00200">
    <property type="entry name" value="WD40"/>
    <property type="match status" value="1"/>
</dbReference>
<dbReference type="InterPro" id="IPR015943">
    <property type="entry name" value="WD40/YVTN_repeat-like_dom_sf"/>
</dbReference>
<evidence type="ECO:0000256" key="6">
    <source>
        <dbReference type="ARBA" id="ARBA00023306"/>
    </source>
</evidence>
<dbReference type="EMBL" id="JAOAOG010000273">
    <property type="protein sequence ID" value="KAJ6233861.1"/>
    <property type="molecule type" value="Genomic_DNA"/>
</dbReference>
<dbReference type="Pfam" id="PF24807">
    <property type="entry name" value="WD40_CDC20-Fz"/>
    <property type="match status" value="1"/>
</dbReference>
<dbReference type="Proteomes" id="UP001150062">
    <property type="component" value="Unassembled WGS sequence"/>
</dbReference>
<feature type="domain" description="CDC20/Fizzy WD40" evidence="9">
    <location>
        <begin position="290"/>
        <end position="594"/>
    </location>
</feature>
<gene>
    <name evidence="10" type="ORF">M0813_29538</name>
</gene>
<evidence type="ECO:0000313" key="11">
    <source>
        <dbReference type="Proteomes" id="UP001150062"/>
    </source>
</evidence>
<feature type="compositionally biased region" description="Low complexity" evidence="8">
    <location>
        <begin position="233"/>
        <end position="248"/>
    </location>
</feature>
<dbReference type="InterPro" id="IPR001680">
    <property type="entry name" value="WD40_rpt"/>
</dbReference>
<feature type="compositionally biased region" description="Basic residues" evidence="8">
    <location>
        <begin position="613"/>
        <end position="630"/>
    </location>
</feature>
<dbReference type="PROSITE" id="PS50294">
    <property type="entry name" value="WD_REPEATS_REGION"/>
    <property type="match status" value="2"/>
</dbReference>
<feature type="compositionally biased region" description="Low complexity" evidence="8">
    <location>
        <begin position="82"/>
        <end position="92"/>
    </location>
</feature>
<feature type="repeat" description="WD" evidence="7">
    <location>
        <begin position="563"/>
        <end position="595"/>
    </location>
</feature>
<evidence type="ECO:0000256" key="2">
    <source>
        <dbReference type="ARBA" id="ARBA00022574"/>
    </source>
</evidence>
<dbReference type="PROSITE" id="PS50082">
    <property type="entry name" value="WD_REPEATS_2"/>
    <property type="match status" value="3"/>
</dbReference>
<keyword evidence="2 7" id="KW-0853">WD repeat</keyword>
<feature type="repeat" description="WD" evidence="7">
    <location>
        <begin position="336"/>
        <end position="377"/>
    </location>
</feature>
<protein>
    <submittedName>
        <fullName evidence="10">Cell division cycle 20 cdc20 fizzy -related</fullName>
    </submittedName>
</protein>
<evidence type="ECO:0000313" key="10">
    <source>
        <dbReference type="EMBL" id="KAJ6233861.1"/>
    </source>
</evidence>
<feature type="repeat" description="WD" evidence="7">
    <location>
        <begin position="419"/>
        <end position="460"/>
    </location>
</feature>
<name>A0ABQ8XMQ1_9EUKA</name>
<dbReference type="PANTHER" id="PTHR19918:SF8">
    <property type="entry name" value="FI02843P"/>
    <property type="match status" value="1"/>
</dbReference>
<evidence type="ECO:0000256" key="1">
    <source>
        <dbReference type="ARBA" id="ARBA00006445"/>
    </source>
</evidence>
<dbReference type="PANTHER" id="PTHR19918">
    <property type="entry name" value="CELL DIVISION CYCLE 20 CDC20 FIZZY -RELATED"/>
    <property type="match status" value="1"/>
</dbReference>
<keyword evidence="3 10" id="KW-0132">Cell division</keyword>
<evidence type="ECO:0000256" key="5">
    <source>
        <dbReference type="ARBA" id="ARBA00022776"/>
    </source>
</evidence>
<dbReference type="SMART" id="SM00320">
    <property type="entry name" value="WD40"/>
    <property type="match status" value="7"/>
</dbReference>
<accession>A0ABQ8XMQ1</accession>
<comment type="caution">
    <text evidence="10">The sequence shown here is derived from an EMBL/GenBank/DDBJ whole genome shotgun (WGS) entry which is preliminary data.</text>
</comment>
<keyword evidence="4" id="KW-0677">Repeat</keyword>
<dbReference type="InterPro" id="IPR036322">
    <property type="entry name" value="WD40_repeat_dom_sf"/>
</dbReference>
<keyword evidence="5" id="KW-0498">Mitosis</keyword>
<dbReference type="Gene3D" id="2.130.10.10">
    <property type="entry name" value="YVTN repeat-like/Quinoprotein amine dehydrogenase"/>
    <property type="match status" value="1"/>
</dbReference>
<keyword evidence="11" id="KW-1185">Reference proteome</keyword>
<comment type="similarity">
    <text evidence="1">Belongs to the WD repeat CDC20/Fizzy family.</text>
</comment>
<dbReference type="GO" id="GO:0051301">
    <property type="term" value="P:cell division"/>
    <property type="evidence" value="ECO:0007669"/>
    <property type="project" value="UniProtKB-KW"/>
</dbReference>
<organism evidence="10 11">
    <name type="scientific">Anaeramoeba flamelloides</name>
    <dbReference type="NCBI Taxonomy" id="1746091"/>
    <lineage>
        <taxon>Eukaryota</taxon>
        <taxon>Metamonada</taxon>
        <taxon>Anaeramoebidae</taxon>
        <taxon>Anaeramoeba</taxon>
    </lineage>
</organism>
<dbReference type="InterPro" id="IPR056150">
    <property type="entry name" value="WD40_CDC20-Fz"/>
</dbReference>
<evidence type="ECO:0000256" key="8">
    <source>
        <dbReference type="SAM" id="MobiDB-lite"/>
    </source>
</evidence>
<feature type="region of interest" description="Disordered" evidence="8">
    <location>
        <begin position="66"/>
        <end position="110"/>
    </location>
</feature>
<feature type="region of interest" description="Disordered" evidence="8">
    <location>
        <begin position="233"/>
        <end position="281"/>
    </location>
</feature>